<dbReference type="PANTHER" id="PTHR43283:SF3">
    <property type="entry name" value="BETA-LACTAMASE FAMILY PROTEIN (AFU_ORTHOLOGUE AFUA_5G07500)"/>
    <property type="match status" value="1"/>
</dbReference>
<comment type="caution">
    <text evidence="2">The sequence shown here is derived from an EMBL/GenBank/DDBJ whole genome shotgun (WGS) entry which is preliminary data.</text>
</comment>
<evidence type="ECO:0000313" key="3">
    <source>
        <dbReference type="Proteomes" id="UP000239724"/>
    </source>
</evidence>
<dbReference type="RefSeq" id="WP_104517783.1">
    <property type="nucleotide sequence ID" value="NZ_NHRY01000058.1"/>
</dbReference>
<dbReference type="InterPro" id="IPR050789">
    <property type="entry name" value="Diverse_Enzym_Activities"/>
</dbReference>
<dbReference type="Proteomes" id="UP000239724">
    <property type="component" value="Unassembled WGS sequence"/>
</dbReference>
<feature type="domain" description="Beta-lactamase-related" evidence="1">
    <location>
        <begin position="7"/>
        <end position="380"/>
    </location>
</feature>
<sequence length="391" mass="41912">MRNTGSIDQVLASAVAGDRIAGLVATAADADGVFYHAAFGRLDVSRSAPMTPDAVFRIASMTKAITAAAAMQLVEQGRLSLDQPARTVLPFLADTPVLDGFDAAGQPVLRSPRAAITLRNLLTHTAGFVYDTWNAAMNRYAQLTGLPTARSGRLAALQAPLAFDPGTRWEYGINIDIAGRMIEAASGLDLETYFQRHICAPLGMVDTTYIQRPDWESRLTTVHDRESGGSLRPAAAPPGVVAEREFFGGGGGLFSTAADYMRFLRALMQGGEVDGARILRPETVALMGQNHIGALDVQRMPTQMPNVSNDVELFPGMVKKWGLSFLINTAPGSAGRTAGSLAWAGLYNTYYWLDPIRKVTGVLMTQVLPFADATVLETLDAFEAAVYRAVA</sequence>
<name>A0A2S6NLP3_RHOGL</name>
<dbReference type="InterPro" id="IPR012338">
    <property type="entry name" value="Beta-lactam/transpept-like"/>
</dbReference>
<organism evidence="2 3">
    <name type="scientific">Rhodopila globiformis</name>
    <name type="common">Rhodopseudomonas globiformis</name>
    <dbReference type="NCBI Taxonomy" id="1071"/>
    <lineage>
        <taxon>Bacteria</taxon>
        <taxon>Pseudomonadati</taxon>
        <taxon>Pseudomonadota</taxon>
        <taxon>Alphaproteobacteria</taxon>
        <taxon>Acetobacterales</taxon>
        <taxon>Acetobacteraceae</taxon>
        <taxon>Rhodopila</taxon>
    </lineage>
</organism>
<evidence type="ECO:0000313" key="2">
    <source>
        <dbReference type="EMBL" id="PPQ36392.1"/>
    </source>
</evidence>
<reference evidence="2 3" key="1">
    <citation type="journal article" date="2018" name="Arch. Microbiol.">
        <title>New insights into the metabolic potential of the phototrophic purple bacterium Rhodopila globiformis DSM 161(T) from its draft genome sequence and evidence for a vanadium-dependent nitrogenase.</title>
        <authorList>
            <person name="Imhoff J.F."/>
            <person name="Rahn T."/>
            <person name="Kunzel S."/>
            <person name="Neulinger S.C."/>
        </authorList>
    </citation>
    <scope>NUCLEOTIDE SEQUENCE [LARGE SCALE GENOMIC DNA]</scope>
    <source>
        <strain evidence="2 3">DSM 161</strain>
    </source>
</reference>
<dbReference type="InterPro" id="IPR001466">
    <property type="entry name" value="Beta-lactam-related"/>
</dbReference>
<protein>
    <submittedName>
        <fullName evidence="2">1,4-butanediol diacrylate esterase</fullName>
    </submittedName>
</protein>
<dbReference type="OrthoDB" id="5705574at2"/>
<dbReference type="EMBL" id="NHRY01000058">
    <property type="protein sequence ID" value="PPQ36392.1"/>
    <property type="molecule type" value="Genomic_DNA"/>
</dbReference>
<dbReference type="SUPFAM" id="SSF56601">
    <property type="entry name" value="beta-lactamase/transpeptidase-like"/>
    <property type="match status" value="1"/>
</dbReference>
<accession>A0A2S6NLP3</accession>
<dbReference type="AlphaFoldDB" id="A0A2S6NLP3"/>
<dbReference type="PANTHER" id="PTHR43283">
    <property type="entry name" value="BETA-LACTAMASE-RELATED"/>
    <property type="match status" value="1"/>
</dbReference>
<gene>
    <name evidence="2" type="ORF">CCS01_05175</name>
</gene>
<dbReference type="Gene3D" id="3.40.710.10">
    <property type="entry name" value="DD-peptidase/beta-lactamase superfamily"/>
    <property type="match status" value="1"/>
</dbReference>
<evidence type="ECO:0000259" key="1">
    <source>
        <dbReference type="Pfam" id="PF00144"/>
    </source>
</evidence>
<dbReference type="Pfam" id="PF00144">
    <property type="entry name" value="Beta-lactamase"/>
    <property type="match status" value="1"/>
</dbReference>
<proteinExistence type="predicted"/>
<keyword evidence="3" id="KW-1185">Reference proteome</keyword>